<evidence type="ECO:0008006" key="3">
    <source>
        <dbReference type="Google" id="ProtNLM"/>
    </source>
</evidence>
<dbReference type="SUPFAM" id="SSF52047">
    <property type="entry name" value="RNI-like"/>
    <property type="match status" value="1"/>
</dbReference>
<dbReference type="EMBL" id="ML210149">
    <property type="protein sequence ID" value="TFK29422.1"/>
    <property type="molecule type" value="Genomic_DNA"/>
</dbReference>
<proteinExistence type="predicted"/>
<organism evidence="1 2">
    <name type="scientific">Coprinopsis marcescibilis</name>
    <name type="common">Agaric fungus</name>
    <name type="synonym">Psathyrella marcescibilis</name>
    <dbReference type="NCBI Taxonomy" id="230819"/>
    <lineage>
        <taxon>Eukaryota</taxon>
        <taxon>Fungi</taxon>
        <taxon>Dikarya</taxon>
        <taxon>Basidiomycota</taxon>
        <taxon>Agaricomycotina</taxon>
        <taxon>Agaricomycetes</taxon>
        <taxon>Agaricomycetidae</taxon>
        <taxon>Agaricales</taxon>
        <taxon>Agaricineae</taxon>
        <taxon>Psathyrellaceae</taxon>
        <taxon>Coprinopsis</taxon>
    </lineage>
</organism>
<dbReference type="Proteomes" id="UP000307440">
    <property type="component" value="Unassembled WGS sequence"/>
</dbReference>
<dbReference type="InterPro" id="IPR032675">
    <property type="entry name" value="LRR_dom_sf"/>
</dbReference>
<accession>A0A5C3L9X3</accession>
<protein>
    <recommendedName>
        <fullName evidence="3">F-box domain-containing protein</fullName>
    </recommendedName>
</protein>
<dbReference type="OrthoDB" id="2269034at2759"/>
<reference evidence="1 2" key="1">
    <citation type="journal article" date="2019" name="Nat. Ecol. Evol.">
        <title>Megaphylogeny resolves global patterns of mushroom evolution.</title>
        <authorList>
            <person name="Varga T."/>
            <person name="Krizsan K."/>
            <person name="Foldi C."/>
            <person name="Dima B."/>
            <person name="Sanchez-Garcia M."/>
            <person name="Sanchez-Ramirez S."/>
            <person name="Szollosi G.J."/>
            <person name="Szarkandi J.G."/>
            <person name="Papp V."/>
            <person name="Albert L."/>
            <person name="Andreopoulos W."/>
            <person name="Angelini C."/>
            <person name="Antonin V."/>
            <person name="Barry K.W."/>
            <person name="Bougher N.L."/>
            <person name="Buchanan P."/>
            <person name="Buyck B."/>
            <person name="Bense V."/>
            <person name="Catcheside P."/>
            <person name="Chovatia M."/>
            <person name="Cooper J."/>
            <person name="Damon W."/>
            <person name="Desjardin D."/>
            <person name="Finy P."/>
            <person name="Geml J."/>
            <person name="Haridas S."/>
            <person name="Hughes K."/>
            <person name="Justo A."/>
            <person name="Karasinski D."/>
            <person name="Kautmanova I."/>
            <person name="Kiss B."/>
            <person name="Kocsube S."/>
            <person name="Kotiranta H."/>
            <person name="LaButti K.M."/>
            <person name="Lechner B.E."/>
            <person name="Liimatainen K."/>
            <person name="Lipzen A."/>
            <person name="Lukacs Z."/>
            <person name="Mihaltcheva S."/>
            <person name="Morgado L.N."/>
            <person name="Niskanen T."/>
            <person name="Noordeloos M.E."/>
            <person name="Ohm R.A."/>
            <person name="Ortiz-Santana B."/>
            <person name="Ovrebo C."/>
            <person name="Racz N."/>
            <person name="Riley R."/>
            <person name="Savchenko A."/>
            <person name="Shiryaev A."/>
            <person name="Soop K."/>
            <person name="Spirin V."/>
            <person name="Szebenyi C."/>
            <person name="Tomsovsky M."/>
            <person name="Tulloss R.E."/>
            <person name="Uehling J."/>
            <person name="Grigoriev I.V."/>
            <person name="Vagvolgyi C."/>
            <person name="Papp T."/>
            <person name="Martin F.M."/>
            <person name="Miettinen O."/>
            <person name="Hibbett D.S."/>
            <person name="Nagy L.G."/>
        </authorList>
    </citation>
    <scope>NUCLEOTIDE SEQUENCE [LARGE SCALE GENOMIC DNA]</scope>
    <source>
        <strain evidence="1 2">CBS 121175</strain>
    </source>
</reference>
<dbReference type="Gene3D" id="3.80.10.10">
    <property type="entry name" value="Ribonuclease Inhibitor"/>
    <property type="match status" value="1"/>
</dbReference>
<gene>
    <name evidence="1" type="ORF">FA15DRAFT_343039</name>
</gene>
<sequence length="525" mass="58845">MSYHYQYPGLQPGMYSGGHAYGHPQTHYYPTIESPWLPAPAPHSTQQLFRMDSQYVYPAQESGVQTPERIVQLTPRAARSAIGRIPCEIWMHIFRMCQSSNLELQRPSAHRAPLNLTHVCQGLRVIAQGDSNLWSTIVLTPGGSKHAFPHRRLLRLWLHLSANKRLTIILHAGDMKRVTPFDSSDELWADLSRVMDRWETLILWTGGGWNSPAISPFAAGHIPKNLKTIKLEGSVDIRCITPLITQLVASAPSLQSFGWQDKVGAERRFIPGFSQMINFGSRLLTRLELMNPIDVSELLHLLSRIPSLEECTIKNLLLPSGFVQAAELYLPRLRSLSLMTDLDSFDTRGQWGSILGNLLAKLAAPSLKNLSLGYDENWDQKTFEAFIHRSQCRLDSLAFEIISLSENDLLRTLALMSGTTHIKSLTVNTGEDDRTPMTKSVIQSLFPGPQCYCPSLQSVTVNKTTLTDSGGAFANMIQARCQSWPGPRQVRISGSFNQFGRVRSDLKTLRQLSRTGAIYLLLDQE</sequence>
<name>A0A5C3L9X3_COPMA</name>
<dbReference type="AlphaFoldDB" id="A0A5C3L9X3"/>
<evidence type="ECO:0000313" key="1">
    <source>
        <dbReference type="EMBL" id="TFK29422.1"/>
    </source>
</evidence>
<keyword evidence="2" id="KW-1185">Reference proteome</keyword>
<evidence type="ECO:0000313" key="2">
    <source>
        <dbReference type="Proteomes" id="UP000307440"/>
    </source>
</evidence>